<protein>
    <submittedName>
        <fullName evidence="1">Porin</fullName>
    </submittedName>
</protein>
<comment type="caution">
    <text evidence="1">The sequence shown here is derived from an EMBL/GenBank/DDBJ whole genome shotgun (WGS) entry which is preliminary data.</text>
</comment>
<dbReference type="Proteomes" id="UP001629235">
    <property type="component" value="Unassembled WGS sequence"/>
</dbReference>
<organism evidence="1 2">
    <name type="scientific">Paraburkholderia rhynchosiae</name>
    <dbReference type="NCBI Taxonomy" id="487049"/>
    <lineage>
        <taxon>Bacteria</taxon>
        <taxon>Pseudomonadati</taxon>
        <taxon>Pseudomonadota</taxon>
        <taxon>Betaproteobacteria</taxon>
        <taxon>Burkholderiales</taxon>
        <taxon>Burkholderiaceae</taxon>
        <taxon>Paraburkholderia</taxon>
    </lineage>
</organism>
<proteinExistence type="predicted"/>
<evidence type="ECO:0000313" key="1">
    <source>
        <dbReference type="EMBL" id="MFM0102668.1"/>
    </source>
</evidence>
<gene>
    <name evidence="1" type="ORF">PQR01_03985</name>
</gene>
<dbReference type="EMBL" id="JAQQDW010000005">
    <property type="protein sequence ID" value="MFM0102668.1"/>
    <property type="molecule type" value="Genomic_DNA"/>
</dbReference>
<sequence length="392" mass="41254">MKLKDLAIALTMLLTGVAHAQSSVTLYGTIDTSMVYANNVKTSTGQGASQFMLASGSLSTSRWGLRGNEDLGGGLHAVFDLENGFTLNNGALKNSTAAQTDLFGRQAWVGLSSNEYGALTLGRQYDFIVDYVAPNSGTGPGFGGNLAAHPYDNDNLNNDLRLNNSVKFSSVSYGGFKAGAMYAFSNMAGAGGDNNAYSLGASYSNGPINIGAAYLQLNRDAALPNAAGASSINDGDQLAGGGDQRIWGASAQYKFGEKSSVGVVYTHSVTYKINSLFGATNTISGQSMKFDNFEVNGRYFVRPDFSLGASYTYTMGAFSGGSTGPAADPHWNNFVVQADYQFSARTDVYAQAVYQLVGGGNGNAIFNAGVYGMTQSSTNKQFVTAIGLRHRF</sequence>
<keyword evidence="2" id="KW-1185">Reference proteome</keyword>
<name>A0ACC7N6N2_9BURK</name>
<evidence type="ECO:0000313" key="2">
    <source>
        <dbReference type="Proteomes" id="UP001629235"/>
    </source>
</evidence>
<reference evidence="1 2" key="1">
    <citation type="journal article" date="2024" name="Chem. Sci.">
        <title>Discovery of megapolipeptins by genome mining of a Burkholderiales bacteria collection.</title>
        <authorList>
            <person name="Paulo B.S."/>
            <person name="Recchia M.J.J."/>
            <person name="Lee S."/>
            <person name="Fergusson C.H."/>
            <person name="Romanowski S.B."/>
            <person name="Hernandez A."/>
            <person name="Krull N."/>
            <person name="Liu D.Y."/>
            <person name="Cavanagh H."/>
            <person name="Bos A."/>
            <person name="Gray C.A."/>
            <person name="Murphy B.T."/>
            <person name="Linington R.G."/>
            <person name="Eustaquio A.S."/>
        </authorList>
    </citation>
    <scope>NUCLEOTIDE SEQUENCE [LARGE SCALE GENOMIC DNA]</scope>
    <source>
        <strain evidence="1 2">RL18-126-BIB-B</strain>
    </source>
</reference>
<accession>A0ACC7N6N2</accession>